<evidence type="ECO:0008006" key="5">
    <source>
        <dbReference type="Google" id="ProtNLM"/>
    </source>
</evidence>
<gene>
    <name evidence="3" type="ORF">PFRI_25760</name>
</gene>
<name>A0A1L9NV54_9RHOB</name>
<dbReference type="RefSeq" id="WP_072631114.1">
    <property type="nucleotide sequence ID" value="NZ_MLCB01000152.1"/>
</dbReference>
<dbReference type="EMBL" id="MLCB01000152">
    <property type="protein sequence ID" value="OJI93178.1"/>
    <property type="molecule type" value="Genomic_DNA"/>
</dbReference>
<keyword evidence="1" id="KW-1133">Transmembrane helix</keyword>
<comment type="caution">
    <text evidence="3">The sequence shown here is derived from an EMBL/GenBank/DDBJ whole genome shotgun (WGS) entry which is preliminary data.</text>
</comment>
<keyword evidence="2" id="KW-0732">Signal</keyword>
<dbReference type="AlphaFoldDB" id="A0A1L9NV54"/>
<feature type="signal peptide" evidence="2">
    <location>
        <begin position="1"/>
        <end position="21"/>
    </location>
</feature>
<dbReference type="Proteomes" id="UP000184514">
    <property type="component" value="Unassembled WGS sequence"/>
</dbReference>
<organism evidence="3 4">
    <name type="scientific">Planktotalea frisia</name>
    <dbReference type="NCBI Taxonomy" id="696762"/>
    <lineage>
        <taxon>Bacteria</taxon>
        <taxon>Pseudomonadati</taxon>
        <taxon>Pseudomonadota</taxon>
        <taxon>Alphaproteobacteria</taxon>
        <taxon>Rhodobacterales</taxon>
        <taxon>Paracoccaceae</taxon>
        <taxon>Planktotalea</taxon>
    </lineage>
</organism>
<proteinExistence type="predicted"/>
<reference evidence="3 4" key="1">
    <citation type="submission" date="2016-10" db="EMBL/GenBank/DDBJ databases">
        <title>Genome sequence of Planktotalea frisia SH6-1.</title>
        <authorList>
            <person name="Poehlein A."/>
            <person name="Bakenhus I."/>
            <person name="Voget S."/>
            <person name="Brinkhoff T."/>
            <person name="Simon M."/>
        </authorList>
    </citation>
    <scope>NUCLEOTIDE SEQUENCE [LARGE SCALE GENOMIC DNA]</scope>
    <source>
        <strain evidence="3 4">SH6-1</strain>
    </source>
</reference>
<evidence type="ECO:0000313" key="4">
    <source>
        <dbReference type="Proteomes" id="UP000184514"/>
    </source>
</evidence>
<accession>A0A1L9NV54</accession>
<keyword evidence="4" id="KW-1185">Reference proteome</keyword>
<feature type="chain" id="PRO_5012205655" description="Ferrochelatase" evidence="2">
    <location>
        <begin position="22"/>
        <end position="64"/>
    </location>
</feature>
<protein>
    <recommendedName>
        <fullName evidence="5">Ferrochelatase</fullName>
    </recommendedName>
</protein>
<sequence>MKHIAAVAIALTISGATVAQAGGLTDPVLERDIIKEQAQAASSSSGTTIVALFSLLIFAAAVAK</sequence>
<feature type="transmembrane region" description="Helical" evidence="1">
    <location>
        <begin position="45"/>
        <end position="63"/>
    </location>
</feature>
<evidence type="ECO:0000256" key="2">
    <source>
        <dbReference type="SAM" id="SignalP"/>
    </source>
</evidence>
<keyword evidence="1" id="KW-0472">Membrane</keyword>
<keyword evidence="1" id="KW-0812">Transmembrane</keyword>
<evidence type="ECO:0000313" key="3">
    <source>
        <dbReference type="EMBL" id="OJI93178.1"/>
    </source>
</evidence>
<evidence type="ECO:0000256" key="1">
    <source>
        <dbReference type="SAM" id="Phobius"/>
    </source>
</evidence>